<keyword evidence="3" id="KW-1185">Reference proteome</keyword>
<reference evidence="1 3" key="2">
    <citation type="journal article" date="2018" name="Plant J.">
        <title>The Physcomitrella patens chromosome-scale assembly reveals moss genome structure and evolution.</title>
        <authorList>
            <person name="Lang D."/>
            <person name="Ullrich K.K."/>
            <person name="Murat F."/>
            <person name="Fuchs J."/>
            <person name="Jenkins J."/>
            <person name="Haas F.B."/>
            <person name="Piednoel M."/>
            <person name="Gundlach H."/>
            <person name="Van Bel M."/>
            <person name="Meyberg R."/>
            <person name="Vives C."/>
            <person name="Morata J."/>
            <person name="Symeonidi A."/>
            <person name="Hiss M."/>
            <person name="Muchero W."/>
            <person name="Kamisugi Y."/>
            <person name="Saleh O."/>
            <person name="Blanc G."/>
            <person name="Decker E.L."/>
            <person name="van Gessel N."/>
            <person name="Grimwood J."/>
            <person name="Hayes R.D."/>
            <person name="Graham S.W."/>
            <person name="Gunter L.E."/>
            <person name="McDaniel S.F."/>
            <person name="Hoernstein S.N.W."/>
            <person name="Larsson A."/>
            <person name="Li F.W."/>
            <person name="Perroud P.F."/>
            <person name="Phillips J."/>
            <person name="Ranjan P."/>
            <person name="Rokshar D.S."/>
            <person name="Rothfels C.J."/>
            <person name="Schneider L."/>
            <person name="Shu S."/>
            <person name="Stevenson D.W."/>
            <person name="Thummler F."/>
            <person name="Tillich M."/>
            <person name="Villarreal Aguilar J.C."/>
            <person name="Widiez T."/>
            <person name="Wong G.K."/>
            <person name="Wymore A."/>
            <person name="Zhang Y."/>
            <person name="Zimmer A.D."/>
            <person name="Quatrano R.S."/>
            <person name="Mayer K.F.X."/>
            <person name="Goodstein D."/>
            <person name="Casacuberta J.M."/>
            <person name="Vandepoele K."/>
            <person name="Reski R."/>
            <person name="Cuming A.C."/>
            <person name="Tuskan G.A."/>
            <person name="Maumus F."/>
            <person name="Salse J."/>
            <person name="Schmutz J."/>
            <person name="Rensing S.A."/>
        </authorList>
    </citation>
    <scope>NUCLEOTIDE SEQUENCE [LARGE SCALE GENOMIC DNA]</scope>
    <source>
        <strain evidence="2 3">cv. Gransden 2004</strain>
    </source>
</reference>
<dbReference type="AlphaFoldDB" id="A0A2K1IB49"/>
<reference evidence="1 3" key="1">
    <citation type="journal article" date="2008" name="Science">
        <title>The Physcomitrella genome reveals evolutionary insights into the conquest of land by plants.</title>
        <authorList>
            <person name="Rensing S."/>
            <person name="Lang D."/>
            <person name="Zimmer A."/>
            <person name="Terry A."/>
            <person name="Salamov A."/>
            <person name="Shapiro H."/>
            <person name="Nishiyama T."/>
            <person name="Perroud P.-F."/>
            <person name="Lindquist E."/>
            <person name="Kamisugi Y."/>
            <person name="Tanahashi T."/>
            <person name="Sakakibara K."/>
            <person name="Fujita T."/>
            <person name="Oishi K."/>
            <person name="Shin-I T."/>
            <person name="Kuroki Y."/>
            <person name="Toyoda A."/>
            <person name="Suzuki Y."/>
            <person name="Hashimoto A."/>
            <person name="Yamaguchi K."/>
            <person name="Sugano A."/>
            <person name="Kohara Y."/>
            <person name="Fujiyama A."/>
            <person name="Anterola A."/>
            <person name="Aoki S."/>
            <person name="Ashton N."/>
            <person name="Barbazuk W.B."/>
            <person name="Barker E."/>
            <person name="Bennetzen J."/>
            <person name="Bezanilla M."/>
            <person name="Blankenship R."/>
            <person name="Cho S.H."/>
            <person name="Dutcher S."/>
            <person name="Estelle M."/>
            <person name="Fawcett J.A."/>
            <person name="Gundlach H."/>
            <person name="Hanada K."/>
            <person name="Heyl A."/>
            <person name="Hicks K.A."/>
            <person name="Hugh J."/>
            <person name="Lohr M."/>
            <person name="Mayer K."/>
            <person name="Melkozernov A."/>
            <person name="Murata T."/>
            <person name="Nelson D."/>
            <person name="Pils B."/>
            <person name="Prigge M."/>
            <person name="Reiss B."/>
            <person name="Renner T."/>
            <person name="Rombauts S."/>
            <person name="Rushton P."/>
            <person name="Sanderfoot A."/>
            <person name="Schween G."/>
            <person name="Shiu S.-H."/>
            <person name="Stueber K."/>
            <person name="Theodoulou F.L."/>
            <person name="Tu H."/>
            <person name="Van de Peer Y."/>
            <person name="Verrier P.J."/>
            <person name="Waters E."/>
            <person name="Wood A."/>
            <person name="Yang L."/>
            <person name="Cove D."/>
            <person name="Cuming A."/>
            <person name="Hasebe M."/>
            <person name="Lucas S."/>
            <person name="Mishler D.B."/>
            <person name="Reski R."/>
            <person name="Grigoriev I."/>
            <person name="Quatrano R.S."/>
            <person name="Boore J.L."/>
        </authorList>
    </citation>
    <scope>NUCLEOTIDE SEQUENCE [LARGE SCALE GENOMIC DNA]</scope>
    <source>
        <strain evidence="2 3">cv. Gransden 2004</strain>
    </source>
</reference>
<dbReference type="EnsemblPlants" id="Pp3c27_7840V3.1">
    <property type="protein sequence ID" value="PAC:32951563.CDS.1"/>
    <property type="gene ID" value="Pp3c27_7840"/>
</dbReference>
<gene>
    <name evidence="1" type="ORF">PHYPA_031070</name>
</gene>
<name>A0A2K1IB49_PHYPA</name>
<evidence type="ECO:0000313" key="3">
    <source>
        <dbReference type="Proteomes" id="UP000006727"/>
    </source>
</evidence>
<dbReference type="PaxDb" id="3218-PP1S164_66V6.1"/>
<sequence length="58" mass="6896">MQHGHTTKVESTICPKFDKLFFVRNLYSLKIYNNFISRSKSKASIELHLHYVKNILQK</sequence>
<organism evidence="1">
    <name type="scientific">Physcomitrium patens</name>
    <name type="common">Spreading-leaved earth moss</name>
    <name type="synonym">Physcomitrella patens</name>
    <dbReference type="NCBI Taxonomy" id="3218"/>
    <lineage>
        <taxon>Eukaryota</taxon>
        <taxon>Viridiplantae</taxon>
        <taxon>Streptophyta</taxon>
        <taxon>Embryophyta</taxon>
        <taxon>Bryophyta</taxon>
        <taxon>Bryophytina</taxon>
        <taxon>Bryopsida</taxon>
        <taxon>Funariidae</taxon>
        <taxon>Funariales</taxon>
        <taxon>Funariaceae</taxon>
        <taxon>Physcomitrium</taxon>
    </lineage>
</organism>
<protein>
    <submittedName>
        <fullName evidence="1 2">Uncharacterized protein</fullName>
    </submittedName>
</protein>
<dbReference type="InParanoid" id="A0A2K1IB49"/>
<dbReference type="Gramene" id="Pp3c27_7840V3.1">
    <property type="protein sequence ID" value="PAC:32951563.CDS.1"/>
    <property type="gene ID" value="Pp3c27_7840"/>
</dbReference>
<evidence type="ECO:0000313" key="2">
    <source>
        <dbReference type="EnsemblPlants" id="PAC:32951563.CDS.1"/>
    </source>
</evidence>
<accession>A0A2K1IB49</accession>
<dbReference type="Proteomes" id="UP000006727">
    <property type="component" value="Chromosome 27"/>
</dbReference>
<reference evidence="2" key="3">
    <citation type="submission" date="2020-12" db="UniProtKB">
        <authorList>
            <consortium name="EnsemblPlants"/>
        </authorList>
    </citation>
    <scope>IDENTIFICATION</scope>
</reference>
<proteinExistence type="predicted"/>
<evidence type="ECO:0000313" key="1">
    <source>
        <dbReference type="EMBL" id="PNR26495.1"/>
    </source>
</evidence>
<dbReference type="EMBL" id="ABEU02000027">
    <property type="protein sequence ID" value="PNR26495.1"/>
    <property type="molecule type" value="Genomic_DNA"/>
</dbReference>